<dbReference type="Proteomes" id="UP000177797">
    <property type="component" value="Unassembled WGS sequence"/>
</dbReference>
<dbReference type="Gene3D" id="1.20.1440.20">
    <property type="entry name" value="LemA-like domain"/>
    <property type="match status" value="1"/>
</dbReference>
<evidence type="ECO:0000256" key="1">
    <source>
        <dbReference type="ARBA" id="ARBA00004167"/>
    </source>
</evidence>
<keyword evidence="5" id="KW-0472">Membrane</keyword>
<dbReference type="PANTHER" id="PTHR34478:SF2">
    <property type="entry name" value="MEMBRANE PROTEIN"/>
    <property type="match status" value="1"/>
</dbReference>
<protein>
    <submittedName>
        <fullName evidence="6">LemA family protein</fullName>
    </submittedName>
</protein>
<gene>
    <name evidence="6" type="ORF">A2938_00485</name>
</gene>
<evidence type="ECO:0000256" key="4">
    <source>
        <dbReference type="ARBA" id="ARBA00022989"/>
    </source>
</evidence>
<evidence type="ECO:0000256" key="2">
    <source>
        <dbReference type="ARBA" id="ARBA00008854"/>
    </source>
</evidence>
<dbReference type="PANTHER" id="PTHR34478">
    <property type="entry name" value="PROTEIN LEMA"/>
    <property type="match status" value="1"/>
</dbReference>
<dbReference type="GO" id="GO:0016020">
    <property type="term" value="C:membrane"/>
    <property type="evidence" value="ECO:0007669"/>
    <property type="project" value="UniProtKB-SubCell"/>
</dbReference>
<evidence type="ECO:0000313" key="7">
    <source>
        <dbReference type="Proteomes" id="UP000177797"/>
    </source>
</evidence>
<evidence type="ECO:0000256" key="5">
    <source>
        <dbReference type="ARBA" id="ARBA00023136"/>
    </source>
</evidence>
<evidence type="ECO:0000256" key="3">
    <source>
        <dbReference type="ARBA" id="ARBA00022692"/>
    </source>
</evidence>
<proteinExistence type="inferred from homology"/>
<name>A0A1G2NHJ7_9BACT</name>
<dbReference type="Pfam" id="PF04011">
    <property type="entry name" value="LemA"/>
    <property type="match status" value="1"/>
</dbReference>
<keyword evidence="3" id="KW-0812">Transmembrane</keyword>
<dbReference type="EMBL" id="MHSA01000005">
    <property type="protein sequence ID" value="OHA34871.1"/>
    <property type="molecule type" value="Genomic_DNA"/>
</dbReference>
<reference evidence="6 7" key="1">
    <citation type="journal article" date="2016" name="Nat. Commun.">
        <title>Thousands of microbial genomes shed light on interconnected biogeochemical processes in an aquifer system.</title>
        <authorList>
            <person name="Anantharaman K."/>
            <person name="Brown C.T."/>
            <person name="Hug L.A."/>
            <person name="Sharon I."/>
            <person name="Castelle C.J."/>
            <person name="Probst A.J."/>
            <person name="Thomas B.C."/>
            <person name="Singh A."/>
            <person name="Wilkins M.J."/>
            <person name="Karaoz U."/>
            <person name="Brodie E.L."/>
            <person name="Williams K.H."/>
            <person name="Hubbard S.S."/>
            <person name="Banfield J.F."/>
        </authorList>
    </citation>
    <scope>NUCLEOTIDE SEQUENCE [LARGE SCALE GENOMIC DNA]</scope>
</reference>
<dbReference type="InterPro" id="IPR007156">
    <property type="entry name" value="MamQ_LemA"/>
</dbReference>
<evidence type="ECO:0000313" key="6">
    <source>
        <dbReference type="EMBL" id="OHA34871.1"/>
    </source>
</evidence>
<sequence>MKKTWLIILAVVVLAGLYVWSSYNGLVSGGVAIDGQWAQVETQYQRRLDLIPNLVASVKGILKQEQTIFTELADARSRYAGSVTVDEKARAASGVESAFGRLLAIMENYPQLRSAENVNALMSQLEGTENRVSVERKRFNDASAAYNLKTKRFPSMLIARLFGFGERAYFEAAAGAENAPAVNL</sequence>
<dbReference type="InterPro" id="IPR023353">
    <property type="entry name" value="LemA-like_dom_sf"/>
</dbReference>
<comment type="subcellular location">
    <subcellularLocation>
        <location evidence="1">Membrane</location>
        <topology evidence="1">Single-pass membrane protein</topology>
    </subcellularLocation>
</comment>
<comment type="similarity">
    <text evidence="2">Belongs to the LemA family.</text>
</comment>
<organism evidence="6 7">
    <name type="scientific">Candidatus Taylorbacteria bacterium RIFCSPLOWO2_01_FULL_48_100</name>
    <dbReference type="NCBI Taxonomy" id="1802322"/>
    <lineage>
        <taxon>Bacteria</taxon>
        <taxon>Candidatus Tayloriibacteriota</taxon>
    </lineage>
</organism>
<dbReference type="AlphaFoldDB" id="A0A1G2NHJ7"/>
<accession>A0A1G2NHJ7</accession>
<comment type="caution">
    <text evidence="6">The sequence shown here is derived from an EMBL/GenBank/DDBJ whole genome shotgun (WGS) entry which is preliminary data.</text>
</comment>
<dbReference type="SUPFAM" id="SSF140478">
    <property type="entry name" value="LemA-like"/>
    <property type="match status" value="1"/>
</dbReference>
<keyword evidence="4" id="KW-1133">Transmembrane helix</keyword>